<feature type="transmembrane region" description="Helical" evidence="6">
    <location>
        <begin position="12"/>
        <end position="33"/>
    </location>
</feature>
<keyword evidence="5 6" id="KW-0472">Membrane</keyword>
<evidence type="ECO:0000256" key="3">
    <source>
        <dbReference type="ARBA" id="ARBA00022692"/>
    </source>
</evidence>
<dbReference type="Gene3D" id="3.40.50.1000">
    <property type="entry name" value="HAD superfamily/HAD-like"/>
    <property type="match status" value="1"/>
</dbReference>
<dbReference type="PRINTS" id="PR00119">
    <property type="entry name" value="CATATPASE"/>
</dbReference>
<dbReference type="SUPFAM" id="SSF81665">
    <property type="entry name" value="Calcium ATPase, transmembrane domain M"/>
    <property type="match status" value="1"/>
</dbReference>
<name>A0A3E0VSG3_9MICO</name>
<dbReference type="OrthoDB" id="7059309at2"/>
<dbReference type="AlphaFoldDB" id="A0A3E0VSG3"/>
<evidence type="ECO:0000256" key="4">
    <source>
        <dbReference type="ARBA" id="ARBA00022989"/>
    </source>
</evidence>
<dbReference type="Pfam" id="PF00702">
    <property type="entry name" value="Hydrolase"/>
    <property type="match status" value="1"/>
</dbReference>
<sequence length="640" mass="65998">MDDAPGPPRPLVLRYPIVALTVVVGVLGAGAWVAGFGVAVQWGFAVFALVIAGIQAVRMIGELRRRRFGIDILAIIAIVATVAVGEVIASMIIVLMVSGGKALEDFAQGRAQQELTALLDREPRTAHRLDAGSIDAGSIDAVDIPAGDVVVGDRILVRSGEAVPVDGILTTATAAFDESSLTGESLPRTRVQGEQVLSGSVNGNTSATIRATARAEDSQYQAIVALVKQASSNRAPVVRLADRYAVPFTAVSLLLAGVAWWLSGDPVRFAEVLVLATPCPLVLAAPVALMGGMSRAARNGIIVKGGGVLELLAGVRTAVFDKTGTLTRGTPEIVHIDVLPPWDETTLLTLVASAEQSSSHVLAASIVESARARGLTPRRVLRSTEVAAQGVTATLDDHLVSVGTLQFAQTIAPGTVAAPLIGGEMAIYVVIDGCAAGTIIATDAVRQNASATIAGLRNAGVERILMLTGDAQATADHVAHEVGITEVQADCLPIDKVHALHSITSRPVLMIGDGVNDSPVLASADIGIAMGARGATAASEAASAVILLDDISVVLRAVQIGHDTVRIAMQSIWLGIALSLALMLIAAFGLIPATLGAGIQEIVDLATILNALRALRDRTQTAPPTTPAIEPKAPALLTQH</sequence>
<dbReference type="GO" id="GO:0015086">
    <property type="term" value="F:cadmium ion transmembrane transporter activity"/>
    <property type="evidence" value="ECO:0007669"/>
    <property type="project" value="TreeGrafter"/>
</dbReference>
<comment type="similarity">
    <text evidence="2 6">Belongs to the cation transport ATPase (P-type) (TC 3.A.3) family. Type IB subfamily.</text>
</comment>
<comment type="subcellular location">
    <subcellularLocation>
        <location evidence="1">Cell membrane</location>
        <topology evidence="1">Multi-pass membrane protein</topology>
    </subcellularLocation>
</comment>
<feature type="region of interest" description="Disordered" evidence="7">
    <location>
        <begin position="620"/>
        <end position="640"/>
    </location>
</feature>
<feature type="transmembrane region" description="Helical" evidence="6">
    <location>
        <begin position="72"/>
        <end position="97"/>
    </location>
</feature>
<feature type="domain" description="P-type ATPase A" evidence="8">
    <location>
        <begin position="123"/>
        <end position="228"/>
    </location>
</feature>
<evidence type="ECO:0000256" key="7">
    <source>
        <dbReference type="SAM" id="MobiDB-lite"/>
    </source>
</evidence>
<gene>
    <name evidence="9" type="ORF">B7R21_08945</name>
</gene>
<dbReference type="InterPro" id="IPR001757">
    <property type="entry name" value="P_typ_ATPase"/>
</dbReference>
<feature type="transmembrane region" description="Helical" evidence="6">
    <location>
        <begin position="244"/>
        <end position="262"/>
    </location>
</feature>
<proteinExistence type="inferred from homology"/>
<dbReference type="RefSeq" id="WP_116282906.1">
    <property type="nucleotide sequence ID" value="NZ_NBXA01000020.1"/>
</dbReference>
<dbReference type="InterPro" id="IPR027256">
    <property type="entry name" value="P-typ_ATPase_IB"/>
</dbReference>
<dbReference type="Gene3D" id="3.40.1110.10">
    <property type="entry name" value="Calcium-transporting ATPase, cytoplasmic domain N"/>
    <property type="match status" value="1"/>
</dbReference>
<keyword evidence="6" id="KW-1003">Cell membrane</keyword>
<dbReference type="Pfam" id="PF00122">
    <property type="entry name" value="E1-E2_ATPase"/>
    <property type="match status" value="1"/>
</dbReference>
<dbReference type="SUPFAM" id="SSF81653">
    <property type="entry name" value="Calcium ATPase, transduction domain A"/>
    <property type="match status" value="1"/>
</dbReference>
<evidence type="ECO:0000256" key="2">
    <source>
        <dbReference type="ARBA" id="ARBA00006024"/>
    </source>
</evidence>
<dbReference type="GO" id="GO:0005524">
    <property type="term" value="F:ATP binding"/>
    <property type="evidence" value="ECO:0007669"/>
    <property type="project" value="UniProtKB-UniRule"/>
</dbReference>
<dbReference type="InterPro" id="IPR059000">
    <property type="entry name" value="ATPase_P-type_domA"/>
</dbReference>
<dbReference type="GO" id="GO:0016887">
    <property type="term" value="F:ATP hydrolysis activity"/>
    <property type="evidence" value="ECO:0007669"/>
    <property type="project" value="InterPro"/>
</dbReference>
<feature type="transmembrane region" description="Helical" evidence="6">
    <location>
        <begin position="269"/>
        <end position="289"/>
    </location>
</feature>
<dbReference type="NCBIfam" id="TIGR01494">
    <property type="entry name" value="ATPase_P-type"/>
    <property type="match status" value="2"/>
</dbReference>
<dbReference type="GO" id="GO:0019829">
    <property type="term" value="F:ATPase-coupled monoatomic cation transmembrane transporter activity"/>
    <property type="evidence" value="ECO:0007669"/>
    <property type="project" value="InterPro"/>
</dbReference>
<evidence type="ECO:0000256" key="5">
    <source>
        <dbReference type="ARBA" id="ARBA00023136"/>
    </source>
</evidence>
<dbReference type="InterPro" id="IPR023298">
    <property type="entry name" value="ATPase_P-typ_TM_dom_sf"/>
</dbReference>
<accession>A0A3E0VSG3</accession>
<reference evidence="9 10" key="1">
    <citation type="submission" date="2017-04" db="EMBL/GenBank/DDBJ databases">
        <title>Comparative genome analysis of Subtercola boreus.</title>
        <authorList>
            <person name="Cho Y.-J."/>
            <person name="Cho A."/>
            <person name="Kim O.-S."/>
            <person name="Lee J.-I."/>
        </authorList>
    </citation>
    <scope>NUCLEOTIDE SEQUENCE [LARGE SCALE GENOMIC DNA]</scope>
    <source>
        <strain evidence="9 10">P27444</strain>
    </source>
</reference>
<dbReference type="GO" id="GO:0046872">
    <property type="term" value="F:metal ion binding"/>
    <property type="evidence" value="ECO:0007669"/>
    <property type="project" value="UniProtKB-KW"/>
</dbReference>
<dbReference type="PROSITE" id="PS00154">
    <property type="entry name" value="ATPASE_E1_E2"/>
    <property type="match status" value="1"/>
</dbReference>
<dbReference type="NCBIfam" id="TIGR01525">
    <property type="entry name" value="ATPase-IB_hvy"/>
    <property type="match status" value="1"/>
</dbReference>
<evidence type="ECO:0000313" key="9">
    <source>
        <dbReference type="EMBL" id="RFA12964.1"/>
    </source>
</evidence>
<dbReference type="InterPro" id="IPR051014">
    <property type="entry name" value="Cation_Transport_ATPase_IB"/>
</dbReference>
<organism evidence="9 10">
    <name type="scientific">Subtercola boreus</name>
    <dbReference type="NCBI Taxonomy" id="120213"/>
    <lineage>
        <taxon>Bacteria</taxon>
        <taxon>Bacillati</taxon>
        <taxon>Actinomycetota</taxon>
        <taxon>Actinomycetes</taxon>
        <taxon>Micrococcales</taxon>
        <taxon>Microbacteriaceae</taxon>
        <taxon>Subtercola</taxon>
    </lineage>
</organism>
<keyword evidence="3 6" id="KW-0812">Transmembrane</keyword>
<evidence type="ECO:0000259" key="8">
    <source>
        <dbReference type="Pfam" id="PF00122"/>
    </source>
</evidence>
<keyword evidence="6" id="KW-0479">Metal-binding</keyword>
<keyword evidence="4 6" id="KW-1133">Transmembrane helix</keyword>
<evidence type="ECO:0000256" key="6">
    <source>
        <dbReference type="RuleBase" id="RU362081"/>
    </source>
</evidence>
<dbReference type="Proteomes" id="UP000256709">
    <property type="component" value="Unassembled WGS sequence"/>
</dbReference>
<dbReference type="EMBL" id="NBXA01000020">
    <property type="protein sequence ID" value="RFA12964.1"/>
    <property type="molecule type" value="Genomic_DNA"/>
</dbReference>
<comment type="caution">
    <text evidence="9">The sequence shown here is derived from an EMBL/GenBank/DDBJ whole genome shotgun (WGS) entry which is preliminary data.</text>
</comment>
<dbReference type="PANTHER" id="PTHR48085">
    <property type="entry name" value="CADMIUM/ZINC-TRANSPORTING ATPASE HMA2-RELATED"/>
    <property type="match status" value="1"/>
</dbReference>
<keyword evidence="6" id="KW-0067">ATP-binding</keyword>
<dbReference type="InterPro" id="IPR008250">
    <property type="entry name" value="ATPase_P-typ_transduc_dom_A_sf"/>
</dbReference>
<dbReference type="InterPro" id="IPR018303">
    <property type="entry name" value="ATPase_P-typ_P_site"/>
</dbReference>
<dbReference type="NCBIfam" id="TIGR01512">
    <property type="entry name" value="ATPase-IB2_Cd"/>
    <property type="match status" value="1"/>
</dbReference>
<dbReference type="Gene3D" id="2.70.150.10">
    <property type="entry name" value="Calcium-transporting ATPase, cytoplasmic transduction domain A"/>
    <property type="match status" value="1"/>
</dbReference>
<dbReference type="InterPro" id="IPR023214">
    <property type="entry name" value="HAD_sf"/>
</dbReference>
<feature type="transmembrane region" description="Helical" evidence="6">
    <location>
        <begin position="39"/>
        <end position="60"/>
    </location>
</feature>
<keyword evidence="6" id="KW-0547">Nucleotide-binding</keyword>
<evidence type="ECO:0000313" key="10">
    <source>
        <dbReference type="Proteomes" id="UP000256709"/>
    </source>
</evidence>
<protein>
    <submittedName>
        <fullName evidence="9">Cadmium-translocating P-type ATPase</fullName>
    </submittedName>
</protein>
<dbReference type="InterPro" id="IPR023299">
    <property type="entry name" value="ATPase_P-typ_cyto_dom_N"/>
</dbReference>
<evidence type="ECO:0000256" key="1">
    <source>
        <dbReference type="ARBA" id="ARBA00004651"/>
    </source>
</evidence>
<dbReference type="PANTHER" id="PTHR48085:SF5">
    <property type="entry name" value="CADMIUM_ZINC-TRANSPORTING ATPASE HMA4-RELATED"/>
    <property type="match status" value="1"/>
</dbReference>
<feature type="transmembrane region" description="Helical" evidence="6">
    <location>
        <begin position="572"/>
        <end position="591"/>
    </location>
</feature>
<dbReference type="GO" id="GO:0005886">
    <property type="term" value="C:plasma membrane"/>
    <property type="evidence" value="ECO:0007669"/>
    <property type="project" value="UniProtKB-SubCell"/>
</dbReference>
<dbReference type="SUPFAM" id="SSF56784">
    <property type="entry name" value="HAD-like"/>
    <property type="match status" value="1"/>
</dbReference>
<dbReference type="InterPro" id="IPR036412">
    <property type="entry name" value="HAD-like_sf"/>
</dbReference>